<reference evidence="1" key="1">
    <citation type="submission" date="2019-08" db="EMBL/GenBank/DDBJ databases">
        <authorList>
            <person name="Kucharzyk K."/>
            <person name="Murdoch R.W."/>
            <person name="Higgins S."/>
            <person name="Loffler F."/>
        </authorList>
    </citation>
    <scope>NUCLEOTIDE SEQUENCE</scope>
</reference>
<name>A0A645IIM5_9ZZZZ</name>
<dbReference type="AlphaFoldDB" id="A0A645IIM5"/>
<sequence length="53" mass="6167">MMMSEIDRYDLYNINKSLTGLFGKKYRLMIENLSEGIGTIVKLRLPMKSNLVK</sequence>
<evidence type="ECO:0000313" key="1">
    <source>
        <dbReference type="EMBL" id="MPN51148.1"/>
    </source>
</evidence>
<protein>
    <submittedName>
        <fullName evidence="1">Uncharacterized protein</fullName>
    </submittedName>
</protein>
<dbReference type="EMBL" id="VSSQ01115956">
    <property type="protein sequence ID" value="MPN51148.1"/>
    <property type="molecule type" value="Genomic_DNA"/>
</dbReference>
<accession>A0A645IIM5</accession>
<comment type="caution">
    <text evidence="1">The sequence shown here is derived from an EMBL/GenBank/DDBJ whole genome shotgun (WGS) entry which is preliminary data.</text>
</comment>
<gene>
    <name evidence="1" type="ORF">SDC9_198790</name>
</gene>
<proteinExistence type="predicted"/>
<organism evidence="1">
    <name type="scientific">bioreactor metagenome</name>
    <dbReference type="NCBI Taxonomy" id="1076179"/>
    <lineage>
        <taxon>unclassified sequences</taxon>
        <taxon>metagenomes</taxon>
        <taxon>ecological metagenomes</taxon>
    </lineage>
</organism>